<name>A0AAP0WT74_LIQFO</name>
<dbReference type="Pfam" id="PF05904">
    <property type="entry name" value="DUF863"/>
    <property type="match status" value="2"/>
</dbReference>
<dbReference type="PANTHER" id="PTHR33167">
    <property type="entry name" value="TRANSCRIPTION FACTOR, PUTATIVE (DUF863)-RELATED"/>
    <property type="match status" value="1"/>
</dbReference>
<dbReference type="PANTHER" id="PTHR33167:SF18">
    <property type="entry name" value="GB|AAF67766.1"/>
    <property type="match status" value="1"/>
</dbReference>
<evidence type="ECO:0000313" key="2">
    <source>
        <dbReference type="EMBL" id="KAK9278754.1"/>
    </source>
</evidence>
<dbReference type="EMBL" id="JBBPBK010000009">
    <property type="protein sequence ID" value="KAK9278754.1"/>
    <property type="molecule type" value="Genomic_DNA"/>
</dbReference>
<dbReference type="Proteomes" id="UP001415857">
    <property type="component" value="Unassembled WGS sequence"/>
</dbReference>
<organism evidence="2 3">
    <name type="scientific">Liquidambar formosana</name>
    <name type="common">Formosan gum</name>
    <dbReference type="NCBI Taxonomy" id="63359"/>
    <lineage>
        <taxon>Eukaryota</taxon>
        <taxon>Viridiplantae</taxon>
        <taxon>Streptophyta</taxon>
        <taxon>Embryophyta</taxon>
        <taxon>Tracheophyta</taxon>
        <taxon>Spermatophyta</taxon>
        <taxon>Magnoliopsida</taxon>
        <taxon>eudicotyledons</taxon>
        <taxon>Gunneridae</taxon>
        <taxon>Pentapetalae</taxon>
        <taxon>Saxifragales</taxon>
        <taxon>Altingiaceae</taxon>
        <taxon>Liquidambar</taxon>
    </lineage>
</organism>
<dbReference type="AlphaFoldDB" id="A0AAP0WT74"/>
<reference evidence="2 3" key="1">
    <citation type="journal article" date="2024" name="Plant J.">
        <title>Genome sequences and population genomics reveal climatic adaptation and genomic divergence between two closely related sweetgum species.</title>
        <authorList>
            <person name="Xu W.Q."/>
            <person name="Ren C.Q."/>
            <person name="Zhang X.Y."/>
            <person name="Comes H.P."/>
            <person name="Liu X.H."/>
            <person name="Li Y.G."/>
            <person name="Kettle C.J."/>
            <person name="Jalonen R."/>
            <person name="Gaisberger H."/>
            <person name="Ma Y.Z."/>
            <person name="Qiu Y.X."/>
        </authorList>
    </citation>
    <scope>NUCLEOTIDE SEQUENCE [LARGE SCALE GENOMIC DNA]</scope>
    <source>
        <strain evidence="2">Hangzhou</strain>
    </source>
</reference>
<evidence type="ECO:0000313" key="3">
    <source>
        <dbReference type="Proteomes" id="UP001415857"/>
    </source>
</evidence>
<gene>
    <name evidence="2" type="ORF">L1049_028331</name>
</gene>
<protein>
    <submittedName>
        <fullName evidence="2">Uncharacterized protein</fullName>
    </submittedName>
</protein>
<feature type="compositionally biased region" description="Polar residues" evidence="1">
    <location>
        <begin position="673"/>
        <end position="691"/>
    </location>
</feature>
<feature type="region of interest" description="Disordered" evidence="1">
    <location>
        <begin position="772"/>
        <end position="810"/>
    </location>
</feature>
<keyword evidence="3" id="KW-1185">Reference proteome</keyword>
<comment type="caution">
    <text evidence="2">The sequence shown here is derived from an EMBL/GenBank/DDBJ whole genome shotgun (WGS) entry which is preliminary data.</text>
</comment>
<feature type="compositionally biased region" description="Basic and acidic residues" evidence="1">
    <location>
        <begin position="780"/>
        <end position="792"/>
    </location>
</feature>
<dbReference type="InterPro" id="IPR008581">
    <property type="entry name" value="DUF863_pln"/>
</dbReference>
<feature type="region of interest" description="Disordered" evidence="1">
    <location>
        <begin position="667"/>
        <end position="699"/>
    </location>
</feature>
<evidence type="ECO:0000256" key="1">
    <source>
        <dbReference type="SAM" id="MobiDB-lite"/>
    </source>
</evidence>
<accession>A0AAP0WT74</accession>
<proteinExistence type="predicted"/>
<sequence>MQCKSLPGHHSTQDLNVDAHCSKWPLYNVSKTLDGGHYYNIFLPPPAPDRHLGYDKEVIKQTMLKHEVLFRDQVHELHRLYRRQRELMVEIRSKELYKHHIQLETSQSNPFLTQIPSALVPSLPWVGPACNRLSVSSAENIQPPLSFIEEKSMQTGHDLDPSADVPSLPWVNPACDRPSVSSAENIQLPLSFTEGRKSMQAGHDFDQTEGNYKYSELLESKCQKFQKRKLDLQLPANEYVDSEEGEWFEEERDSDVPSYSLRKISKVVPETDSFLRRTTGLIDLNEPFQFEDAESLNSVDFLSPVTSHREIPNHDLSEKTNTGFQVLSKETSQNTQTISDLESCSNILDAEKKERGGEWLPCNDEAGQSGSNLNSFAKGFCSEKLSTSSKPLQVEAKKAHELPTSLPLDKSNEKTCSERINFGLDIPKRNRILSRSNHPKLVGASCMPTSCQLVPQSNMASFESSSVTTRRKSKHDWNRNPIAVQALPCFNTPATLRKGSKSSIGSSGLIGGKIQFSKSLRHSPSSMSMSSLQNSFCHGSQLESKTSEACATSTRFDYMKCNNKTDSASGHGPTKYSKGSETMDVKFVKDMNLNFMPPDCSPVVAVSKLDTRTMDGEKLEDTSGESPWRKAKLFYDGIPRKGRGSNSMKSGFFQAFSSCIRDVEPKRVDKSECPSNDQFSSLTSPSNSDQCPSEDEDIENSENVGVRDIYLVPDPIPESRKQTADDMVVRTGLGKKHLRFGNHIDLNSCINDDDASPTLFVQRSVLKSTAEIDLEAPVSPEKEECSPPRGESDENPLETPFQLSGQENGDQQEELLRFAAEALVSISSSGVQICLESATCESSEASSGDPLRWFAGVVFSVAVDSENEIGVDMSGKDGGKEILNDAIDYFEAMTLKLTETKVEEYSCKSNCEKQEETDATLLPRQQRRGRMRRGRRWKDFQSEVLPCLTSLSRHEVTEDLQTIEGLMEAAGTPWETGLSRKNASRNGWVRGRRRSCISTSNVVETTVCSQLNQQTKRSELGFDERSLTGWGKITRRRRGQRCPASNLTLILSQV</sequence>